<feature type="region of interest" description="Disordered" evidence="1">
    <location>
        <begin position="1"/>
        <end position="63"/>
    </location>
</feature>
<evidence type="ECO:0000313" key="3">
    <source>
        <dbReference type="Proteomes" id="UP000248544"/>
    </source>
</evidence>
<organism evidence="2 3">
    <name type="scientific">Spongiactinospora gelatinilytica</name>
    <dbReference type="NCBI Taxonomy" id="2666298"/>
    <lineage>
        <taxon>Bacteria</taxon>
        <taxon>Bacillati</taxon>
        <taxon>Actinomycetota</taxon>
        <taxon>Actinomycetes</taxon>
        <taxon>Streptosporangiales</taxon>
        <taxon>Streptosporangiaceae</taxon>
        <taxon>Spongiactinospora</taxon>
    </lineage>
</organism>
<feature type="compositionally biased region" description="Basic and acidic residues" evidence="1">
    <location>
        <begin position="39"/>
        <end position="48"/>
    </location>
</feature>
<sequence length="63" mass="6670">MGEGARHQQEVHTMTDSTMPVLAAPVERTVGGTAAVEHASVEQSHRDPTGLCNPKPFADDGDE</sequence>
<name>A0A2W2E4D0_9ACTN</name>
<protein>
    <submittedName>
        <fullName evidence="2">Uncharacterized protein</fullName>
    </submittedName>
</protein>
<comment type="caution">
    <text evidence="2">The sequence shown here is derived from an EMBL/GenBank/DDBJ whole genome shotgun (WGS) entry which is preliminary data.</text>
</comment>
<accession>A0A2W2E4D0</accession>
<evidence type="ECO:0000256" key="1">
    <source>
        <dbReference type="SAM" id="MobiDB-lite"/>
    </source>
</evidence>
<evidence type="ECO:0000313" key="2">
    <source>
        <dbReference type="EMBL" id="PZG17141.1"/>
    </source>
</evidence>
<gene>
    <name evidence="2" type="ORF">C1I98_38765</name>
</gene>
<feature type="compositionally biased region" description="Basic and acidic residues" evidence="1">
    <location>
        <begin position="1"/>
        <end position="10"/>
    </location>
</feature>
<dbReference type="Proteomes" id="UP000248544">
    <property type="component" value="Unassembled WGS sequence"/>
</dbReference>
<keyword evidence="3" id="KW-1185">Reference proteome</keyword>
<reference evidence="2 3" key="1">
    <citation type="submission" date="2018-01" db="EMBL/GenBank/DDBJ databases">
        <title>Draft genome sequence of Sphaerisporangium sp. 7K107.</title>
        <authorList>
            <person name="Sahin N."/>
            <person name="Saygin H."/>
            <person name="Ay H."/>
        </authorList>
    </citation>
    <scope>NUCLEOTIDE SEQUENCE [LARGE SCALE GENOMIC DNA]</scope>
    <source>
        <strain evidence="2 3">7K107</strain>
    </source>
</reference>
<dbReference type="AlphaFoldDB" id="A0A2W2E4D0"/>
<dbReference type="EMBL" id="POUA01000708">
    <property type="protein sequence ID" value="PZG17141.1"/>
    <property type="molecule type" value="Genomic_DNA"/>
</dbReference>
<proteinExistence type="predicted"/>